<dbReference type="PANTHER" id="PTHR43800:SF1">
    <property type="entry name" value="PEPTIDYL-LYSINE N-ACETYLTRANSFERASE YJAB"/>
    <property type="match status" value="1"/>
</dbReference>
<dbReference type="PROSITE" id="PS51186">
    <property type="entry name" value="GNAT"/>
    <property type="match status" value="1"/>
</dbReference>
<evidence type="ECO:0000256" key="1">
    <source>
        <dbReference type="ARBA" id="ARBA00022679"/>
    </source>
</evidence>
<dbReference type="InterPro" id="IPR000182">
    <property type="entry name" value="GNAT_dom"/>
</dbReference>
<dbReference type="InterPro" id="IPR016181">
    <property type="entry name" value="Acyl_CoA_acyltransferase"/>
</dbReference>
<protein>
    <submittedName>
        <fullName evidence="4">N-acetylglutamate synthase, GNAT family</fullName>
    </submittedName>
</protein>
<organism evidence="4 5">
    <name type="scientific">Actinoplanes philippinensis</name>
    <dbReference type="NCBI Taxonomy" id="35752"/>
    <lineage>
        <taxon>Bacteria</taxon>
        <taxon>Bacillati</taxon>
        <taxon>Actinomycetota</taxon>
        <taxon>Actinomycetes</taxon>
        <taxon>Micromonosporales</taxon>
        <taxon>Micromonosporaceae</taxon>
        <taxon>Actinoplanes</taxon>
    </lineage>
</organism>
<dbReference type="EMBL" id="FONV01000026">
    <property type="protein sequence ID" value="SFF86289.1"/>
    <property type="molecule type" value="Genomic_DNA"/>
</dbReference>
<dbReference type="Pfam" id="PF00583">
    <property type="entry name" value="Acetyltransf_1"/>
    <property type="match status" value="1"/>
</dbReference>
<dbReference type="RefSeq" id="WP_093621784.1">
    <property type="nucleotide sequence ID" value="NZ_BOMT01000107.1"/>
</dbReference>
<dbReference type="GO" id="GO:0016747">
    <property type="term" value="F:acyltransferase activity, transferring groups other than amino-acyl groups"/>
    <property type="evidence" value="ECO:0007669"/>
    <property type="project" value="InterPro"/>
</dbReference>
<accession>A0A1I2M640</accession>
<keyword evidence="2" id="KW-0012">Acyltransferase</keyword>
<gene>
    <name evidence="4" type="ORF">SAMN05421541_12656</name>
</gene>
<evidence type="ECO:0000313" key="5">
    <source>
        <dbReference type="Proteomes" id="UP000199645"/>
    </source>
</evidence>
<dbReference type="Proteomes" id="UP000199645">
    <property type="component" value="Unassembled WGS sequence"/>
</dbReference>
<proteinExistence type="predicted"/>
<feature type="domain" description="N-acetyltransferase" evidence="3">
    <location>
        <begin position="1"/>
        <end position="172"/>
    </location>
</feature>
<name>A0A1I2M640_9ACTN</name>
<dbReference type="OrthoDB" id="572496at2"/>
<evidence type="ECO:0000313" key="4">
    <source>
        <dbReference type="EMBL" id="SFF86289.1"/>
    </source>
</evidence>
<keyword evidence="1" id="KW-0808">Transferase</keyword>
<evidence type="ECO:0000259" key="3">
    <source>
        <dbReference type="PROSITE" id="PS51186"/>
    </source>
</evidence>
<dbReference type="AlphaFoldDB" id="A0A1I2M640"/>
<dbReference type="PANTHER" id="PTHR43800">
    <property type="entry name" value="PEPTIDYL-LYSINE N-ACETYLTRANSFERASE YJAB"/>
    <property type="match status" value="1"/>
</dbReference>
<dbReference type="Gene3D" id="3.40.630.30">
    <property type="match status" value="1"/>
</dbReference>
<evidence type="ECO:0000256" key="2">
    <source>
        <dbReference type="ARBA" id="ARBA00023315"/>
    </source>
</evidence>
<dbReference type="SUPFAM" id="SSF55729">
    <property type="entry name" value="Acyl-CoA N-acyltransferases (Nat)"/>
    <property type="match status" value="1"/>
</dbReference>
<keyword evidence="5" id="KW-1185">Reference proteome</keyword>
<dbReference type="CDD" id="cd04301">
    <property type="entry name" value="NAT_SF"/>
    <property type="match status" value="1"/>
</dbReference>
<sequence length="177" mass="19605">MRIREARLGELPALQEIERAAGVLFREVGMPEIADDEPFSIEVLSGYVTAGRAWVAEERVPADGVLLGYLIADMVDGNVHIEQVSVDPQFSRRGIGRLLLDRAANYAVEVGAPALTLTTFADVAWNAPYYGRCGFEVMDDAVIMPELRAVREHEGALGLDRWPRVCMRRWVDATSFG</sequence>
<dbReference type="STRING" id="35752.SAMN05421541_12656"/>
<reference evidence="4 5" key="1">
    <citation type="submission" date="2016-10" db="EMBL/GenBank/DDBJ databases">
        <authorList>
            <person name="de Groot N.N."/>
        </authorList>
    </citation>
    <scope>NUCLEOTIDE SEQUENCE [LARGE SCALE GENOMIC DNA]</scope>
    <source>
        <strain evidence="4 5">DSM 43019</strain>
    </source>
</reference>